<dbReference type="PANTHER" id="PTHR30472:SF25">
    <property type="entry name" value="ABC TRANSPORTER PERMEASE PROTEIN MJ0876-RELATED"/>
    <property type="match status" value="1"/>
</dbReference>
<reference evidence="10" key="1">
    <citation type="journal article" date="2009" name="BMC Genomics">
        <title>The complete genome sequence of Staphylothermus marinus reveals differences in sulfur metabolism among heterotrophic Crenarchaeota.</title>
        <authorList>
            <person name="Anderson I.J."/>
            <person name="Dharmarajan L."/>
            <person name="Rodriguez J."/>
            <person name="Hooper S."/>
            <person name="Porat I."/>
            <person name="Ulrich L.E."/>
            <person name="Elkins J.G."/>
            <person name="Mavromatis K."/>
            <person name="Sun H."/>
            <person name="Land M."/>
            <person name="Lapidus A."/>
            <person name="Lucas S."/>
            <person name="Barry K."/>
            <person name="Huber H."/>
            <person name="Zhulin I.B."/>
            <person name="Whitman W.B."/>
            <person name="Mukhopadhyay B."/>
            <person name="Woese C."/>
            <person name="Bristow J."/>
            <person name="Kyrpides N."/>
        </authorList>
    </citation>
    <scope>NUCLEOTIDE SEQUENCE [LARGE SCALE GENOMIC DNA]</scope>
    <source>
        <strain evidence="10">ATCC 43588 / DSM 3639 / JCM 9404 / F1</strain>
    </source>
</reference>
<sequence>MYTRTKFVLISTFLLILLFITIYFSIYEDHPVNDLVLKYRFYRVIEAVTAGFVLGFAGAYLQASLRNPLVDHYILGIGSGALFTVYLAYLLFASVQLIVYSSVAIIGGLTALAITVLIAESIGGGATSYVLAGLGVNSLFSGLSVLLSYFILTVNPYALYLLVGSFIVATPSYIPIILVSLILVATGYFPLAKPLNALILGDEYAYQLGYNPRIYRLATILIAGISSSLIVSCFGLIGFLGLVAPHIARLLIKSSDNRYVLFLSGLLASILLLITDDISRILLVSVTGEVPAGAIVSVFGAPFFLFLIVSRRRGGVR</sequence>
<dbReference type="Gene3D" id="1.10.3470.10">
    <property type="entry name" value="ABC transporter involved in vitamin B12 uptake, BtuC"/>
    <property type="match status" value="1"/>
</dbReference>
<evidence type="ECO:0000256" key="6">
    <source>
        <dbReference type="ARBA" id="ARBA00022989"/>
    </source>
</evidence>
<keyword evidence="4" id="KW-1003">Cell membrane</keyword>
<protein>
    <submittedName>
        <fullName evidence="9">Transport system permease protein</fullName>
    </submittedName>
</protein>
<evidence type="ECO:0000256" key="1">
    <source>
        <dbReference type="ARBA" id="ARBA00004651"/>
    </source>
</evidence>
<feature type="transmembrane region" description="Helical" evidence="8">
    <location>
        <begin position="73"/>
        <end position="92"/>
    </location>
</feature>
<feature type="transmembrane region" description="Helical" evidence="8">
    <location>
        <begin position="130"/>
        <end position="151"/>
    </location>
</feature>
<keyword evidence="10" id="KW-1185">Reference proteome</keyword>
<dbReference type="GeneID" id="4906874"/>
<keyword evidence="6 8" id="KW-1133">Transmembrane helix</keyword>
<dbReference type="CDD" id="cd06550">
    <property type="entry name" value="TM_ABC_iron-siderophores_like"/>
    <property type="match status" value="1"/>
</dbReference>
<dbReference type="Proteomes" id="UP000000254">
    <property type="component" value="Chromosome"/>
</dbReference>
<dbReference type="InterPro" id="IPR037294">
    <property type="entry name" value="ABC_BtuC-like"/>
</dbReference>
<dbReference type="InterPro" id="IPR000522">
    <property type="entry name" value="ABC_transptr_permease_BtuC"/>
</dbReference>
<feature type="transmembrane region" description="Helical" evidence="8">
    <location>
        <begin position="7"/>
        <end position="26"/>
    </location>
</feature>
<gene>
    <name evidence="9" type="ordered locus">Smar_0507</name>
</gene>
<dbReference type="EMBL" id="CP000575">
    <property type="protein sequence ID" value="ABN69615.1"/>
    <property type="molecule type" value="Genomic_DNA"/>
</dbReference>
<name>A3DLV5_STAMF</name>
<proteinExistence type="inferred from homology"/>
<accession>A3DLV5</accession>
<dbReference type="GO" id="GO:0022857">
    <property type="term" value="F:transmembrane transporter activity"/>
    <property type="evidence" value="ECO:0007669"/>
    <property type="project" value="InterPro"/>
</dbReference>
<dbReference type="AlphaFoldDB" id="A3DLV5"/>
<feature type="transmembrane region" description="Helical" evidence="8">
    <location>
        <begin position="157"/>
        <end position="174"/>
    </location>
</feature>
<evidence type="ECO:0000313" key="9">
    <source>
        <dbReference type="EMBL" id="ABN69615.1"/>
    </source>
</evidence>
<feature type="transmembrane region" description="Helical" evidence="8">
    <location>
        <begin position="259"/>
        <end position="275"/>
    </location>
</feature>
<comment type="similarity">
    <text evidence="2">Belongs to the binding-protein-dependent transport system permease family. FecCD subfamily.</text>
</comment>
<dbReference type="PANTHER" id="PTHR30472">
    <property type="entry name" value="FERRIC ENTEROBACTIN TRANSPORT SYSTEM PERMEASE PROTEIN"/>
    <property type="match status" value="1"/>
</dbReference>
<dbReference type="KEGG" id="smr:Smar_0507"/>
<dbReference type="STRING" id="399550.Smar_0507"/>
<evidence type="ECO:0000256" key="2">
    <source>
        <dbReference type="ARBA" id="ARBA00007935"/>
    </source>
</evidence>
<evidence type="ECO:0000256" key="4">
    <source>
        <dbReference type="ARBA" id="ARBA00022475"/>
    </source>
</evidence>
<evidence type="ECO:0000256" key="7">
    <source>
        <dbReference type="ARBA" id="ARBA00023136"/>
    </source>
</evidence>
<feature type="transmembrane region" description="Helical" evidence="8">
    <location>
        <begin position="98"/>
        <end position="118"/>
    </location>
</feature>
<dbReference type="GO" id="GO:0005886">
    <property type="term" value="C:plasma membrane"/>
    <property type="evidence" value="ECO:0007669"/>
    <property type="project" value="UniProtKB-SubCell"/>
</dbReference>
<dbReference type="OrthoDB" id="57034at2157"/>
<dbReference type="Pfam" id="PF01032">
    <property type="entry name" value="FecCD"/>
    <property type="match status" value="1"/>
</dbReference>
<keyword evidence="7 8" id="KW-0472">Membrane</keyword>
<evidence type="ECO:0000256" key="8">
    <source>
        <dbReference type="SAM" id="Phobius"/>
    </source>
</evidence>
<feature type="transmembrane region" description="Helical" evidence="8">
    <location>
        <begin position="220"/>
        <end position="247"/>
    </location>
</feature>
<organism evidence="9 10">
    <name type="scientific">Staphylothermus marinus (strain ATCC 43588 / DSM 3639 / JCM 9404 / F1)</name>
    <dbReference type="NCBI Taxonomy" id="399550"/>
    <lineage>
        <taxon>Archaea</taxon>
        <taxon>Thermoproteota</taxon>
        <taxon>Thermoprotei</taxon>
        <taxon>Desulfurococcales</taxon>
        <taxon>Desulfurococcaceae</taxon>
        <taxon>Staphylothermus</taxon>
    </lineage>
</organism>
<evidence type="ECO:0000256" key="3">
    <source>
        <dbReference type="ARBA" id="ARBA00022448"/>
    </source>
</evidence>
<dbReference type="eggNOG" id="arCOG01007">
    <property type="taxonomic scope" value="Archaea"/>
</dbReference>
<feature type="transmembrane region" description="Helical" evidence="8">
    <location>
        <begin position="281"/>
        <end position="309"/>
    </location>
</feature>
<comment type="subcellular location">
    <subcellularLocation>
        <location evidence="1">Cell membrane</location>
        <topology evidence="1">Multi-pass membrane protein</topology>
    </subcellularLocation>
</comment>
<evidence type="ECO:0000313" key="10">
    <source>
        <dbReference type="Proteomes" id="UP000000254"/>
    </source>
</evidence>
<reference evidence="9 10" key="2">
    <citation type="journal article" date="2009" name="Stand. Genomic Sci.">
        <title>Complete genome sequence of Staphylothermus marinus Stetter and Fiala 1986 type strain F1.</title>
        <authorList>
            <person name="Anderson I.J."/>
            <person name="Sun H."/>
            <person name="Lapidus A."/>
            <person name="Copeland A."/>
            <person name="Glavina Del Rio T."/>
            <person name="Tice H."/>
            <person name="Dalin E."/>
            <person name="Lucas S."/>
            <person name="Barry K."/>
            <person name="Land M."/>
            <person name="Richardson P."/>
            <person name="Huber H."/>
            <person name="Kyrpides N.C."/>
        </authorList>
    </citation>
    <scope>NUCLEOTIDE SEQUENCE [LARGE SCALE GENOMIC DNA]</scope>
    <source>
        <strain evidence="10">ATCC 43588 / DSM 3639 / JCM 9404 / F1</strain>
    </source>
</reference>
<keyword evidence="5 8" id="KW-0812">Transmembrane</keyword>
<evidence type="ECO:0000256" key="5">
    <source>
        <dbReference type="ARBA" id="ARBA00022692"/>
    </source>
</evidence>
<dbReference type="RefSeq" id="WP_011838806.1">
    <property type="nucleotide sequence ID" value="NC_009033.1"/>
</dbReference>
<dbReference type="SUPFAM" id="SSF81345">
    <property type="entry name" value="ABC transporter involved in vitamin B12 uptake, BtuC"/>
    <property type="match status" value="1"/>
</dbReference>
<keyword evidence="3" id="KW-0813">Transport</keyword>
<dbReference type="HOGENOM" id="CLU_013016_0_1_2"/>